<gene>
    <name evidence="1" type="ORF">KP509_03G062700</name>
</gene>
<dbReference type="InterPro" id="IPR012337">
    <property type="entry name" value="RNaseH-like_sf"/>
</dbReference>
<evidence type="ECO:0000313" key="1">
    <source>
        <dbReference type="EMBL" id="KAH7441932.1"/>
    </source>
</evidence>
<dbReference type="EMBL" id="CM035408">
    <property type="protein sequence ID" value="KAH7441932.1"/>
    <property type="molecule type" value="Genomic_DNA"/>
</dbReference>
<proteinExistence type="predicted"/>
<dbReference type="AlphaFoldDB" id="A0A8T2V3G1"/>
<sequence length="170" mass="19722">MPEASTSEGKHFRRLTDDATWWGNISHIVDIVHPLVHLVKVVDSMEPCISKVYEAMDRTIESLKTLVKDNDRYEEIAAIYVNRWNAYYSPLHGAAYMLDPEFQDKKQYADPEVANRWRIILERLILDSATRRVIRDQLFKYRTGKDASYACADAQEDRLRVGAAKNICIM</sequence>
<evidence type="ECO:0000313" key="2">
    <source>
        <dbReference type="Proteomes" id="UP000825935"/>
    </source>
</evidence>
<comment type="caution">
    <text evidence="1">The sequence shown here is derived from an EMBL/GenBank/DDBJ whole genome shotgun (WGS) entry which is preliminary data.</text>
</comment>
<reference evidence="1" key="1">
    <citation type="submission" date="2021-08" db="EMBL/GenBank/DDBJ databases">
        <title>WGS assembly of Ceratopteris richardii.</title>
        <authorList>
            <person name="Marchant D.B."/>
            <person name="Chen G."/>
            <person name="Jenkins J."/>
            <person name="Shu S."/>
            <person name="Leebens-Mack J."/>
            <person name="Grimwood J."/>
            <person name="Schmutz J."/>
            <person name="Soltis P."/>
            <person name="Soltis D."/>
            <person name="Chen Z.-H."/>
        </authorList>
    </citation>
    <scope>NUCLEOTIDE SEQUENCE</scope>
    <source>
        <strain evidence="1">Whitten #5841</strain>
        <tissue evidence="1">Leaf</tissue>
    </source>
</reference>
<accession>A0A8T2V3G1</accession>
<keyword evidence="2" id="KW-1185">Reference proteome</keyword>
<protein>
    <submittedName>
        <fullName evidence="1">Uncharacterized protein</fullName>
    </submittedName>
</protein>
<organism evidence="1 2">
    <name type="scientific">Ceratopteris richardii</name>
    <name type="common">Triangle waterfern</name>
    <dbReference type="NCBI Taxonomy" id="49495"/>
    <lineage>
        <taxon>Eukaryota</taxon>
        <taxon>Viridiplantae</taxon>
        <taxon>Streptophyta</taxon>
        <taxon>Embryophyta</taxon>
        <taxon>Tracheophyta</taxon>
        <taxon>Polypodiopsida</taxon>
        <taxon>Polypodiidae</taxon>
        <taxon>Polypodiales</taxon>
        <taxon>Pteridineae</taxon>
        <taxon>Pteridaceae</taxon>
        <taxon>Parkerioideae</taxon>
        <taxon>Ceratopteris</taxon>
    </lineage>
</organism>
<name>A0A8T2V3G1_CERRI</name>
<dbReference type="SUPFAM" id="SSF53098">
    <property type="entry name" value="Ribonuclease H-like"/>
    <property type="match status" value="1"/>
</dbReference>
<dbReference type="Proteomes" id="UP000825935">
    <property type="component" value="Chromosome 3"/>
</dbReference>